<dbReference type="GeneID" id="33313902"/>
<sequence length="178" mass="20431">MRHLSEEEAAAIKAYRDRAEELLKNSDCFESNYGAVIFKDGKVLGEGYNYVPEIKGYTCDKCPRRKQDLHNGIGLELCYSVHAEESAINNMLFDKKLSVEDSEGASMVVVRSKDGKVFKFEELKPYCTRCAEKIYTQSKIKEIIYEDKKGFIAFGNEELFDISVKNLHSSWKEKFGIR</sequence>
<dbReference type="Pfam" id="PF00383">
    <property type="entry name" value="dCMP_cyt_deam_1"/>
    <property type="match status" value="1"/>
</dbReference>
<name>A0A218NMG7_9ARCH</name>
<reference evidence="4 5" key="1">
    <citation type="journal article" date="2017" name="Nat. Commun.">
        <title>'ARMAN' archaea depend on association with euryarchaeal host in culture and in situ.</title>
        <authorList>
            <person name="Golyshina O."/>
            <person name="Toshchakov S."/>
            <person name="Makarova K."/>
            <person name="Gavrilov S."/>
            <person name="Korzhenkov A."/>
            <person name="La Cono V."/>
            <person name="Arcadi E."/>
            <person name="Nechitaylo T."/>
            <person name="Ferrer M."/>
            <person name="Kublanov I."/>
            <person name="Wolf Y."/>
            <person name="Yakimov M."/>
            <person name="Golyshin P."/>
            <person name="Slesarev A."/>
            <person name="Kozyavkin S."/>
        </authorList>
    </citation>
    <scope>NUCLEOTIDE SEQUENCE [LARGE SCALE GENOMIC DNA]</scope>
    <source>
        <strain evidence="4 5">Mia14</strain>
    </source>
</reference>
<evidence type="ECO:0000259" key="3">
    <source>
        <dbReference type="PROSITE" id="PS51747"/>
    </source>
</evidence>
<evidence type="ECO:0000256" key="2">
    <source>
        <dbReference type="SAM" id="Coils"/>
    </source>
</evidence>
<dbReference type="AlphaFoldDB" id="A0A218NMG7"/>
<evidence type="ECO:0000256" key="1">
    <source>
        <dbReference type="ARBA" id="ARBA00022801"/>
    </source>
</evidence>
<keyword evidence="5" id="KW-1185">Reference proteome</keyword>
<feature type="domain" description="CMP/dCMP-type deaminase" evidence="3">
    <location>
        <begin position="1"/>
        <end position="157"/>
    </location>
</feature>
<protein>
    <submittedName>
        <fullName evidence="4">Deoxycytidylate deaminase</fullName>
    </submittedName>
</protein>
<dbReference type="InterPro" id="IPR015517">
    <property type="entry name" value="dCMP_deaminase-rel"/>
</dbReference>
<dbReference type="SUPFAM" id="SSF53927">
    <property type="entry name" value="Cytidine deaminase-like"/>
    <property type="match status" value="1"/>
</dbReference>
<dbReference type="EMBL" id="CP019964">
    <property type="protein sequence ID" value="ASI13669.1"/>
    <property type="molecule type" value="Genomic_DNA"/>
</dbReference>
<dbReference type="GO" id="GO:0005737">
    <property type="term" value="C:cytoplasm"/>
    <property type="evidence" value="ECO:0007669"/>
    <property type="project" value="TreeGrafter"/>
</dbReference>
<organism evidence="4 5">
    <name type="scientific">Candidatus Mancarchaeum acidiphilum</name>
    <dbReference type="NCBI Taxonomy" id="1920749"/>
    <lineage>
        <taxon>Archaea</taxon>
        <taxon>Candidatus Micrarchaeota</taxon>
        <taxon>Candidatus Mancarchaeum</taxon>
    </lineage>
</organism>
<keyword evidence="2" id="KW-0175">Coiled coil</keyword>
<dbReference type="GO" id="GO:0004132">
    <property type="term" value="F:dCMP deaminase activity"/>
    <property type="evidence" value="ECO:0007669"/>
    <property type="project" value="TreeGrafter"/>
</dbReference>
<dbReference type="PANTHER" id="PTHR11086:SF18">
    <property type="entry name" value="DEOXYCYTIDYLATE DEAMINASE"/>
    <property type="match status" value="1"/>
</dbReference>
<dbReference type="InterPro" id="IPR016193">
    <property type="entry name" value="Cytidine_deaminase-like"/>
</dbReference>
<accession>A0A218NMG7</accession>
<dbReference type="InterPro" id="IPR002125">
    <property type="entry name" value="CMP_dCMP_dom"/>
</dbReference>
<dbReference type="KEGG" id="marh:Mia14_0345"/>
<dbReference type="RefSeq" id="WP_088819833.1">
    <property type="nucleotide sequence ID" value="NZ_CP019964.1"/>
</dbReference>
<dbReference type="PANTHER" id="PTHR11086">
    <property type="entry name" value="DEOXYCYTIDYLATE DEAMINASE-RELATED"/>
    <property type="match status" value="1"/>
</dbReference>
<dbReference type="PROSITE" id="PS51747">
    <property type="entry name" value="CYT_DCMP_DEAMINASES_2"/>
    <property type="match status" value="1"/>
</dbReference>
<feature type="coiled-coil region" evidence="2">
    <location>
        <begin position="5"/>
        <end position="32"/>
    </location>
</feature>
<dbReference type="Proteomes" id="UP000197679">
    <property type="component" value="Chromosome"/>
</dbReference>
<evidence type="ECO:0000313" key="5">
    <source>
        <dbReference type="Proteomes" id="UP000197679"/>
    </source>
</evidence>
<keyword evidence="1" id="KW-0378">Hydrolase</keyword>
<evidence type="ECO:0000313" key="4">
    <source>
        <dbReference type="EMBL" id="ASI13669.1"/>
    </source>
</evidence>
<gene>
    <name evidence="4" type="ORF">Mia14_0345</name>
</gene>
<dbReference type="Gene3D" id="3.40.140.10">
    <property type="entry name" value="Cytidine Deaminase, domain 2"/>
    <property type="match status" value="1"/>
</dbReference>
<proteinExistence type="predicted"/>